<dbReference type="EMBL" id="CAKOGP040000224">
    <property type="protein sequence ID" value="CAJ1932732.1"/>
    <property type="molecule type" value="Genomic_DNA"/>
</dbReference>
<comment type="caution">
    <text evidence="3">The sequence shown here is derived from an EMBL/GenBank/DDBJ whole genome shotgun (WGS) entry which is preliminary data.</text>
</comment>
<evidence type="ECO:0000313" key="3">
    <source>
        <dbReference type="EMBL" id="CAJ1932732.1"/>
    </source>
</evidence>
<evidence type="ECO:0000313" key="4">
    <source>
        <dbReference type="Proteomes" id="UP001295423"/>
    </source>
</evidence>
<keyword evidence="4" id="KW-1185">Reference proteome</keyword>
<feature type="region of interest" description="Disordered" evidence="1">
    <location>
        <begin position="454"/>
        <end position="477"/>
    </location>
</feature>
<gene>
    <name evidence="3" type="ORF">CYCCA115_LOCUS2984</name>
</gene>
<feature type="domain" description="DUF6824" evidence="2">
    <location>
        <begin position="480"/>
        <end position="557"/>
    </location>
</feature>
<reference evidence="3" key="1">
    <citation type="submission" date="2023-08" db="EMBL/GenBank/DDBJ databases">
        <authorList>
            <person name="Audoor S."/>
            <person name="Bilcke G."/>
        </authorList>
    </citation>
    <scope>NUCLEOTIDE SEQUENCE</scope>
</reference>
<dbReference type="Proteomes" id="UP001295423">
    <property type="component" value="Unassembled WGS sequence"/>
</dbReference>
<dbReference type="InterPro" id="IPR049227">
    <property type="entry name" value="DUF6824"/>
</dbReference>
<sequence>MSILDQPFRAQPSCFDNDDESSDNHSNYCDVFEKKNNHHKRQEEDTSLSTDVKQQNKEIDAILSAALNGLSFQERQKQQEDLHGVNDEIVEEANFIDHSLKDLDSHLIRTKQGSVYEKAETMNPEYVHDRGFRNMFLRGNRYDTKATADQMLRFFAIKEQLFGEQKLTKDITIDDLDDDDKEALKAGSIQFAGKDRSNRVLFLQLPSLRVYKTLLNELRYRYYITMQQLRSEATQLRGAVAITYVVGQFGDNVKGEGFIEQMRLATALPLHTAAFHACCNYGAQHVIGKAAISLMPAKLKARFRVHCGSPMEIQYILSSYGISVDQLPLKSRTHEIDMTRHIDWLQGELPTMMDQEPRQEHTSTIEPNPSDVLYMGGKKSQNQGNDRLRNLVRQLAPKYGSAPNHKKRQVVDGIIHDIHESGGRFLLQEANGEVWTELPIEKVRPKISQSFRNYKNKREASSRHKTPTGTLITGEPHPGDVIFGRSQRSGGNDLLHGLIKERSDEYDALDRGQKHAIVNAVVHRIKGEGGRFLQPTEDGSGWLEVSNETAREKVARYFLNYRRTAAKSGVQ</sequence>
<proteinExistence type="predicted"/>
<feature type="region of interest" description="Disordered" evidence="1">
    <location>
        <begin position="1"/>
        <end position="29"/>
    </location>
</feature>
<dbReference type="AlphaFoldDB" id="A0AAD2CFH4"/>
<name>A0AAD2CFH4_9STRA</name>
<accession>A0AAD2CFH4</accession>
<organism evidence="3 4">
    <name type="scientific">Cylindrotheca closterium</name>
    <dbReference type="NCBI Taxonomy" id="2856"/>
    <lineage>
        <taxon>Eukaryota</taxon>
        <taxon>Sar</taxon>
        <taxon>Stramenopiles</taxon>
        <taxon>Ochrophyta</taxon>
        <taxon>Bacillariophyta</taxon>
        <taxon>Bacillariophyceae</taxon>
        <taxon>Bacillariophycidae</taxon>
        <taxon>Bacillariales</taxon>
        <taxon>Bacillariaceae</taxon>
        <taxon>Cylindrotheca</taxon>
    </lineage>
</organism>
<protein>
    <recommendedName>
        <fullName evidence="2">DUF6824 domain-containing protein</fullName>
    </recommendedName>
</protein>
<dbReference type="Pfam" id="PF20710">
    <property type="entry name" value="DUF6824"/>
    <property type="match status" value="2"/>
</dbReference>
<evidence type="ECO:0000256" key="1">
    <source>
        <dbReference type="SAM" id="MobiDB-lite"/>
    </source>
</evidence>
<evidence type="ECO:0000259" key="2">
    <source>
        <dbReference type="Pfam" id="PF20710"/>
    </source>
</evidence>
<feature type="domain" description="DUF6824" evidence="2">
    <location>
        <begin position="371"/>
        <end position="453"/>
    </location>
</feature>